<dbReference type="Pfam" id="PF22564">
    <property type="entry name" value="HAAS"/>
    <property type="match status" value="1"/>
</dbReference>
<keyword evidence="3" id="KW-1185">Reference proteome</keyword>
<feature type="transmembrane region" description="Helical" evidence="1">
    <location>
        <begin position="140"/>
        <end position="165"/>
    </location>
</feature>
<accession>A0A430AYD6</accession>
<dbReference type="OrthoDB" id="9804829at2"/>
<dbReference type="EMBL" id="NGKA01000006">
    <property type="protein sequence ID" value="RSU13082.1"/>
    <property type="molecule type" value="Genomic_DNA"/>
</dbReference>
<gene>
    <name evidence="2" type="ORF">CBF29_05280</name>
</gene>
<dbReference type="AlphaFoldDB" id="A0A430AYD6"/>
<proteinExistence type="predicted"/>
<evidence type="ECO:0008006" key="4">
    <source>
        <dbReference type="Google" id="ProtNLM"/>
    </source>
</evidence>
<dbReference type="RefSeq" id="WP_126808128.1">
    <property type="nucleotide sequence ID" value="NZ_NGKA01000006.1"/>
</dbReference>
<keyword evidence="1" id="KW-0472">Membrane</keyword>
<keyword evidence="1" id="KW-0812">Transmembrane</keyword>
<sequence>MNKEHFLTELKIQLRPLYNAQLVSVLETFEQKFAEGELAGKTEQEISKELGSPVKIAQEILKDLNIQPAAESHTYHDWEEVIPDNYNQDNSFDYYHDYDQRYAAPPKKTSLFLRFCQVAGVICFNLFFMIWMLFAAAMFFVGLWIADIVLLLTPILGIISFFVPFTSYRFLTLSGTIVLFGLGLLGFVILKALTVYFLRFSRFYLQSNLRILRGR</sequence>
<feature type="transmembrane region" description="Helical" evidence="1">
    <location>
        <begin position="111"/>
        <end position="134"/>
    </location>
</feature>
<evidence type="ECO:0000256" key="1">
    <source>
        <dbReference type="SAM" id="Phobius"/>
    </source>
</evidence>
<name>A0A430AYD6_9ENTE</name>
<organism evidence="2 3">
    <name type="scientific">Vagococcus elongatus</name>
    <dbReference type="NCBI Taxonomy" id="180344"/>
    <lineage>
        <taxon>Bacteria</taxon>
        <taxon>Bacillati</taxon>
        <taxon>Bacillota</taxon>
        <taxon>Bacilli</taxon>
        <taxon>Lactobacillales</taxon>
        <taxon>Enterococcaceae</taxon>
        <taxon>Vagococcus</taxon>
    </lineage>
</organism>
<feature type="transmembrane region" description="Helical" evidence="1">
    <location>
        <begin position="177"/>
        <end position="198"/>
    </location>
</feature>
<evidence type="ECO:0000313" key="3">
    <source>
        <dbReference type="Proteomes" id="UP000287605"/>
    </source>
</evidence>
<protein>
    <recommendedName>
        <fullName evidence="4">DUF1700 domain-containing protein</fullName>
    </recommendedName>
</protein>
<keyword evidence="1" id="KW-1133">Transmembrane helix</keyword>
<dbReference type="Proteomes" id="UP000287605">
    <property type="component" value="Unassembled WGS sequence"/>
</dbReference>
<reference evidence="2 3" key="1">
    <citation type="submission" date="2017-05" db="EMBL/GenBank/DDBJ databases">
        <title>Vagococcus spp. assemblies.</title>
        <authorList>
            <person name="Gulvik C.A."/>
        </authorList>
    </citation>
    <scope>NUCLEOTIDE SEQUENCE [LARGE SCALE GENOMIC DNA]</scope>
    <source>
        <strain evidence="2 3">CCUG 51432</strain>
    </source>
</reference>
<evidence type="ECO:0000313" key="2">
    <source>
        <dbReference type="EMBL" id="RSU13082.1"/>
    </source>
</evidence>
<comment type="caution">
    <text evidence="2">The sequence shown here is derived from an EMBL/GenBank/DDBJ whole genome shotgun (WGS) entry which is preliminary data.</text>
</comment>